<dbReference type="SUPFAM" id="SSF51069">
    <property type="entry name" value="Carbonic anhydrase"/>
    <property type="match status" value="1"/>
</dbReference>
<proteinExistence type="predicted"/>
<name>A0A9N9K546_9GLOM</name>
<protein>
    <submittedName>
        <fullName evidence="2">21398_t:CDS:1</fullName>
    </submittedName>
</protein>
<gene>
    <name evidence="2" type="ORF">DERYTH_LOCUS25596</name>
</gene>
<feature type="non-terminal residue" evidence="2">
    <location>
        <position position="1"/>
    </location>
</feature>
<sequence>PDKRNDEKFEWGYLGSNGPAYWYQVNETCKGIGINQQTPIDLKLEDFVNSTKIELNVAKETELILLNNGHAYQVQRLKGTIAEPTLNYDATLKD</sequence>
<dbReference type="EMBL" id="CAJVPY010048615">
    <property type="protein sequence ID" value="CAG8812287.1"/>
    <property type="molecule type" value="Genomic_DNA"/>
</dbReference>
<dbReference type="PROSITE" id="PS51144">
    <property type="entry name" value="ALPHA_CA_2"/>
    <property type="match status" value="1"/>
</dbReference>
<dbReference type="AlphaFoldDB" id="A0A9N9K546"/>
<dbReference type="Gene3D" id="3.10.200.10">
    <property type="entry name" value="Alpha carbonic anhydrase"/>
    <property type="match status" value="1"/>
</dbReference>
<accession>A0A9N9K546</accession>
<evidence type="ECO:0000259" key="1">
    <source>
        <dbReference type="PROSITE" id="PS51144"/>
    </source>
</evidence>
<dbReference type="InterPro" id="IPR001148">
    <property type="entry name" value="CA_dom"/>
</dbReference>
<evidence type="ECO:0000313" key="3">
    <source>
        <dbReference type="Proteomes" id="UP000789405"/>
    </source>
</evidence>
<feature type="domain" description="Alpha-carbonic anhydrase" evidence="1">
    <location>
        <begin position="9"/>
        <end position="94"/>
    </location>
</feature>
<organism evidence="2 3">
    <name type="scientific">Dentiscutata erythropus</name>
    <dbReference type="NCBI Taxonomy" id="1348616"/>
    <lineage>
        <taxon>Eukaryota</taxon>
        <taxon>Fungi</taxon>
        <taxon>Fungi incertae sedis</taxon>
        <taxon>Mucoromycota</taxon>
        <taxon>Glomeromycotina</taxon>
        <taxon>Glomeromycetes</taxon>
        <taxon>Diversisporales</taxon>
        <taxon>Gigasporaceae</taxon>
        <taxon>Dentiscutata</taxon>
    </lineage>
</organism>
<dbReference type="OrthoDB" id="429145at2759"/>
<keyword evidence="3" id="KW-1185">Reference proteome</keyword>
<feature type="non-terminal residue" evidence="2">
    <location>
        <position position="94"/>
    </location>
</feature>
<dbReference type="InterPro" id="IPR036398">
    <property type="entry name" value="CA_dom_sf"/>
</dbReference>
<evidence type="ECO:0000313" key="2">
    <source>
        <dbReference type="EMBL" id="CAG8812287.1"/>
    </source>
</evidence>
<dbReference type="Proteomes" id="UP000789405">
    <property type="component" value="Unassembled WGS sequence"/>
</dbReference>
<reference evidence="2" key="1">
    <citation type="submission" date="2021-06" db="EMBL/GenBank/DDBJ databases">
        <authorList>
            <person name="Kallberg Y."/>
            <person name="Tangrot J."/>
            <person name="Rosling A."/>
        </authorList>
    </citation>
    <scope>NUCLEOTIDE SEQUENCE</scope>
    <source>
        <strain evidence="2">MA453B</strain>
    </source>
</reference>
<comment type="caution">
    <text evidence="2">The sequence shown here is derived from an EMBL/GenBank/DDBJ whole genome shotgun (WGS) entry which is preliminary data.</text>
</comment>